<accession>L7U0R7</accession>
<reference evidence="2 3" key="1">
    <citation type="journal article" date="2013" name="Genome Announc.">
        <title>Complete genome sequence of Myxococcus stipitatus strain DSM 14675, a fruiting myxobacterium.</title>
        <authorList>
            <person name="Huntley S."/>
            <person name="Kneip S."/>
            <person name="Treuner-Lange A."/>
            <person name="Sogaard-Andersen L."/>
        </authorList>
    </citation>
    <scope>NUCLEOTIDE SEQUENCE [LARGE SCALE GENOMIC DNA]</scope>
    <source>
        <strain evidence="3">DSM 14675 / JCM 12634 / Mx s8</strain>
    </source>
</reference>
<name>L7U0R7_MYXSD</name>
<gene>
    <name evidence="2" type="ordered locus">MYSTI_00091</name>
</gene>
<dbReference type="EMBL" id="CP004025">
    <property type="protein sequence ID" value="AGC41450.1"/>
    <property type="molecule type" value="Genomic_DNA"/>
</dbReference>
<evidence type="ECO:0000313" key="2">
    <source>
        <dbReference type="EMBL" id="AGC41450.1"/>
    </source>
</evidence>
<feature type="chain" id="PRO_5003983471" description="Lipoprotein" evidence="1">
    <location>
        <begin position="30"/>
        <end position="55"/>
    </location>
</feature>
<proteinExistence type="predicted"/>
<dbReference type="HOGENOM" id="CLU_3027533_0_0_7"/>
<feature type="signal peptide" evidence="1">
    <location>
        <begin position="1"/>
        <end position="29"/>
    </location>
</feature>
<dbReference type="Proteomes" id="UP000011131">
    <property type="component" value="Chromosome"/>
</dbReference>
<dbReference type="AlphaFoldDB" id="L7U0R7"/>
<evidence type="ECO:0000313" key="3">
    <source>
        <dbReference type="Proteomes" id="UP000011131"/>
    </source>
</evidence>
<evidence type="ECO:0000256" key="1">
    <source>
        <dbReference type="SAM" id="SignalP"/>
    </source>
</evidence>
<keyword evidence="1" id="KW-0732">Signal</keyword>
<dbReference type="KEGG" id="msd:MYSTI_00091"/>
<keyword evidence="3" id="KW-1185">Reference proteome</keyword>
<organism evidence="2 3">
    <name type="scientific">Myxococcus stipitatus (strain DSM 14675 / JCM 12634 / Mx s8)</name>
    <dbReference type="NCBI Taxonomy" id="1278073"/>
    <lineage>
        <taxon>Bacteria</taxon>
        <taxon>Pseudomonadati</taxon>
        <taxon>Myxococcota</taxon>
        <taxon>Myxococcia</taxon>
        <taxon>Myxococcales</taxon>
        <taxon>Cystobacterineae</taxon>
        <taxon>Myxococcaceae</taxon>
        <taxon>Myxococcus</taxon>
    </lineage>
</organism>
<protein>
    <recommendedName>
        <fullName evidence="4">Lipoprotein</fullName>
    </recommendedName>
</protein>
<sequence>MSARKNLRVAAVLAAVAAVFTVTTGFKSAAPASECAPICYKHPITGQLICTAPCP</sequence>
<evidence type="ECO:0008006" key="4">
    <source>
        <dbReference type="Google" id="ProtNLM"/>
    </source>
</evidence>